<dbReference type="PROSITE" id="PS01124">
    <property type="entry name" value="HTH_ARAC_FAMILY_2"/>
    <property type="match status" value="1"/>
</dbReference>
<dbReference type="InterPro" id="IPR009057">
    <property type="entry name" value="Homeodomain-like_sf"/>
</dbReference>
<evidence type="ECO:0000256" key="2">
    <source>
        <dbReference type="ARBA" id="ARBA00023125"/>
    </source>
</evidence>
<dbReference type="GO" id="GO:0003700">
    <property type="term" value="F:DNA-binding transcription factor activity"/>
    <property type="evidence" value="ECO:0007669"/>
    <property type="project" value="InterPro"/>
</dbReference>
<proteinExistence type="predicted"/>
<dbReference type="HOGENOM" id="CLU_049704_4_0_5"/>
<gene>
    <name evidence="5" type="ordered locus">RPB_2046</name>
</gene>
<evidence type="ECO:0000313" key="6">
    <source>
        <dbReference type="Proteomes" id="UP000008809"/>
    </source>
</evidence>
<dbReference type="AlphaFoldDB" id="Q2IYF7"/>
<evidence type="ECO:0000259" key="4">
    <source>
        <dbReference type="PROSITE" id="PS01124"/>
    </source>
</evidence>
<dbReference type="Pfam" id="PF12833">
    <property type="entry name" value="HTH_18"/>
    <property type="match status" value="1"/>
</dbReference>
<dbReference type="InterPro" id="IPR018060">
    <property type="entry name" value="HTH_AraC"/>
</dbReference>
<keyword evidence="3" id="KW-0804">Transcription</keyword>
<reference evidence="5 6" key="1">
    <citation type="submission" date="2006-01" db="EMBL/GenBank/DDBJ databases">
        <title>Complete sequence of Rhodopseudomonas palustris HaA2.</title>
        <authorList>
            <consortium name="US DOE Joint Genome Institute"/>
            <person name="Copeland A."/>
            <person name="Lucas S."/>
            <person name="Lapidus A."/>
            <person name="Barry K."/>
            <person name="Detter J.C."/>
            <person name="Glavina T."/>
            <person name="Hammon N."/>
            <person name="Israni S."/>
            <person name="Pitluck S."/>
            <person name="Chain P."/>
            <person name="Malfatti S."/>
            <person name="Shin M."/>
            <person name="Vergez L."/>
            <person name="Schmutz J."/>
            <person name="Larimer F."/>
            <person name="Land M."/>
            <person name="Hauser L."/>
            <person name="Pelletier D.A."/>
            <person name="Kyrpides N."/>
            <person name="Anderson I."/>
            <person name="Oda Y."/>
            <person name="Harwood C.S."/>
            <person name="Richardson P."/>
        </authorList>
    </citation>
    <scope>NUCLEOTIDE SEQUENCE [LARGE SCALE GENOMIC DNA]</scope>
    <source>
        <strain evidence="5 6">HaA2</strain>
    </source>
</reference>
<dbReference type="eggNOG" id="COG2207">
    <property type="taxonomic scope" value="Bacteria"/>
</dbReference>
<dbReference type="InterPro" id="IPR050204">
    <property type="entry name" value="AraC_XylS_family_regulators"/>
</dbReference>
<evidence type="ECO:0000256" key="1">
    <source>
        <dbReference type="ARBA" id="ARBA00023015"/>
    </source>
</evidence>
<evidence type="ECO:0000256" key="3">
    <source>
        <dbReference type="ARBA" id="ARBA00023163"/>
    </source>
</evidence>
<dbReference type="KEGG" id="rpb:RPB_2046"/>
<sequence>MNQRNHYSTAALTGSESIAAWRQAMAEVYYRLDIQARHDDRVVGELIDVQLGSLGLSNFKADAQRVIRRKESAKIDGSEDFVFLFPIRKGLQYEQRGRSGLAMPGTVFLLNSAENYVIDVPDGSENITIKVDRRLLIDRVKGIDGLCASMNIANSQLVPVVTTLGAQLLNLPPGEHADRLQQSVIDLICLMLDLRESAQDKTFIRQTLASSLYHRIDAYLQRNLHDCDLSPDHAAREHKISVRYLHKVFHFHGTSFGQRLLELRLQRAHYVISRHGATTTINLGQVAYECGFTSQSYFSTCYRKRFGLTPRQTGKSDRQSAADAGS</sequence>
<dbReference type="Proteomes" id="UP000008809">
    <property type="component" value="Chromosome"/>
</dbReference>
<dbReference type="PRINTS" id="PR00032">
    <property type="entry name" value="HTHARAC"/>
</dbReference>
<feature type="domain" description="HTH araC/xylS-type" evidence="4">
    <location>
        <begin position="214"/>
        <end position="316"/>
    </location>
</feature>
<dbReference type="Pfam" id="PF14525">
    <property type="entry name" value="AraC_binding_2"/>
    <property type="match status" value="1"/>
</dbReference>
<dbReference type="SMART" id="SM00342">
    <property type="entry name" value="HTH_ARAC"/>
    <property type="match status" value="1"/>
</dbReference>
<dbReference type="GO" id="GO:0043565">
    <property type="term" value="F:sequence-specific DNA binding"/>
    <property type="evidence" value="ECO:0007669"/>
    <property type="project" value="InterPro"/>
</dbReference>
<dbReference type="InterPro" id="IPR020449">
    <property type="entry name" value="Tscrpt_reg_AraC-type_HTH"/>
</dbReference>
<name>Q2IYF7_RHOP2</name>
<dbReference type="PANTHER" id="PTHR46796:SF6">
    <property type="entry name" value="ARAC SUBFAMILY"/>
    <property type="match status" value="1"/>
</dbReference>
<dbReference type="EMBL" id="CP000250">
    <property type="protein sequence ID" value="ABD06753.1"/>
    <property type="molecule type" value="Genomic_DNA"/>
</dbReference>
<organism evidence="5 6">
    <name type="scientific">Rhodopseudomonas palustris (strain HaA2)</name>
    <dbReference type="NCBI Taxonomy" id="316058"/>
    <lineage>
        <taxon>Bacteria</taxon>
        <taxon>Pseudomonadati</taxon>
        <taxon>Pseudomonadota</taxon>
        <taxon>Alphaproteobacteria</taxon>
        <taxon>Hyphomicrobiales</taxon>
        <taxon>Nitrobacteraceae</taxon>
        <taxon>Rhodopseudomonas</taxon>
    </lineage>
</organism>
<dbReference type="STRING" id="316058.RPB_2046"/>
<protein>
    <submittedName>
        <fullName evidence="5">Transcriptional regulator, AraC family</fullName>
    </submittedName>
</protein>
<dbReference type="InterPro" id="IPR035418">
    <property type="entry name" value="AraC-bd_2"/>
</dbReference>
<dbReference type="SUPFAM" id="SSF46689">
    <property type="entry name" value="Homeodomain-like"/>
    <property type="match status" value="1"/>
</dbReference>
<keyword evidence="2" id="KW-0238">DNA-binding</keyword>
<dbReference type="PANTHER" id="PTHR46796">
    <property type="entry name" value="HTH-TYPE TRANSCRIPTIONAL ACTIVATOR RHAS-RELATED"/>
    <property type="match status" value="1"/>
</dbReference>
<keyword evidence="1" id="KW-0805">Transcription regulation</keyword>
<evidence type="ECO:0000313" key="5">
    <source>
        <dbReference type="EMBL" id="ABD06753.1"/>
    </source>
</evidence>
<accession>Q2IYF7</accession>
<dbReference type="Gene3D" id="1.10.10.60">
    <property type="entry name" value="Homeodomain-like"/>
    <property type="match status" value="1"/>
</dbReference>
<keyword evidence="6" id="KW-1185">Reference proteome</keyword>